<dbReference type="InterPro" id="IPR011335">
    <property type="entry name" value="Restrct_endonuc-II-like"/>
</dbReference>
<organism evidence="3 4">
    <name type="scientific">Chondrus crispus</name>
    <name type="common">Carrageen Irish moss</name>
    <name type="synonym">Polymorpha crispa</name>
    <dbReference type="NCBI Taxonomy" id="2769"/>
    <lineage>
        <taxon>Eukaryota</taxon>
        <taxon>Rhodophyta</taxon>
        <taxon>Florideophyceae</taxon>
        <taxon>Rhodymeniophycidae</taxon>
        <taxon>Gigartinales</taxon>
        <taxon>Gigartinaceae</taxon>
        <taxon>Chondrus</taxon>
    </lineage>
</organism>
<feature type="compositionally biased region" description="Basic and acidic residues" evidence="1">
    <location>
        <begin position="285"/>
        <end position="307"/>
    </location>
</feature>
<dbReference type="PANTHER" id="PTHR35400">
    <property type="entry name" value="SLR1083 PROTEIN"/>
    <property type="match status" value="1"/>
</dbReference>
<dbReference type="CDD" id="cd06260">
    <property type="entry name" value="DUF820-like"/>
    <property type="match status" value="1"/>
</dbReference>
<dbReference type="GO" id="GO:0006281">
    <property type="term" value="P:DNA repair"/>
    <property type="evidence" value="ECO:0007669"/>
    <property type="project" value="UniProtKB-ARBA"/>
</dbReference>
<name>R7QJQ1_CHOCR</name>
<dbReference type="SUPFAM" id="SSF52980">
    <property type="entry name" value="Restriction endonuclease-like"/>
    <property type="match status" value="1"/>
</dbReference>
<evidence type="ECO:0000259" key="2">
    <source>
        <dbReference type="Pfam" id="PF05685"/>
    </source>
</evidence>
<feature type="compositionally biased region" description="Basic and acidic residues" evidence="1">
    <location>
        <begin position="320"/>
        <end position="342"/>
    </location>
</feature>
<feature type="compositionally biased region" description="Basic and acidic residues" evidence="1">
    <location>
        <begin position="262"/>
        <end position="278"/>
    </location>
</feature>
<dbReference type="Proteomes" id="UP000012073">
    <property type="component" value="Unassembled WGS sequence"/>
</dbReference>
<dbReference type="EMBL" id="HG001962">
    <property type="protein sequence ID" value="CDF38747.1"/>
    <property type="molecule type" value="Genomic_DNA"/>
</dbReference>
<sequence length="389" mass="43307">MAFPSHNSDSAFPQPQSPNTLNSPTSPASATFADESDLFVQDEPHVGELHLVPCALDVYLDLPNKAEDRYELVEGILFHRPNMANTQHAIIKEFLVTKFRAVKLTGNNRVNIYPEMKVKVSSGKSRSPSVRVPDVVVGPYTSSESTGNASPRSQKIIFHEDNIPLMVIEITSPSNRLTDMNAKSEEYCRTGIATYVIIDRETDRVIVRKLIRNTRSRLDYDSEVVYTGDTLVDCFLFRERNLTAEKIFRPQQTAEEAAQSPTRREQRAKERERREKEAAQATAVSERRAKEEAQATAVSERRAKEAAQAKAEAAQATAVSERRAKEKERRAKEKERRAKEAAQAKAEAAQAKAEAAQARVDELERQFGKGKGGSSARGGKHTNSGGKPR</sequence>
<dbReference type="GeneID" id="17326371"/>
<reference evidence="4" key="1">
    <citation type="journal article" date="2013" name="Proc. Natl. Acad. Sci. U.S.A.">
        <title>Genome structure and metabolic features in the red seaweed Chondrus crispus shed light on evolution of the Archaeplastida.</title>
        <authorList>
            <person name="Collen J."/>
            <person name="Porcel B."/>
            <person name="Carre W."/>
            <person name="Ball S.G."/>
            <person name="Chaparro C."/>
            <person name="Tonon T."/>
            <person name="Barbeyron T."/>
            <person name="Michel G."/>
            <person name="Noel B."/>
            <person name="Valentin K."/>
            <person name="Elias M."/>
            <person name="Artiguenave F."/>
            <person name="Arun A."/>
            <person name="Aury J.M."/>
            <person name="Barbosa-Neto J.F."/>
            <person name="Bothwell J.H."/>
            <person name="Bouget F.Y."/>
            <person name="Brillet L."/>
            <person name="Cabello-Hurtado F."/>
            <person name="Capella-Gutierrez S."/>
            <person name="Charrier B."/>
            <person name="Cladiere L."/>
            <person name="Cock J.M."/>
            <person name="Coelho S.M."/>
            <person name="Colleoni C."/>
            <person name="Czjzek M."/>
            <person name="Da Silva C."/>
            <person name="Delage L."/>
            <person name="Denoeud F."/>
            <person name="Deschamps P."/>
            <person name="Dittami S.M."/>
            <person name="Gabaldon T."/>
            <person name="Gachon C.M."/>
            <person name="Groisillier A."/>
            <person name="Herve C."/>
            <person name="Jabbari K."/>
            <person name="Katinka M."/>
            <person name="Kloareg B."/>
            <person name="Kowalczyk N."/>
            <person name="Labadie K."/>
            <person name="Leblanc C."/>
            <person name="Lopez P.J."/>
            <person name="McLachlan D.H."/>
            <person name="Meslet-Cladiere L."/>
            <person name="Moustafa A."/>
            <person name="Nehr Z."/>
            <person name="Nyvall Collen P."/>
            <person name="Panaud O."/>
            <person name="Partensky F."/>
            <person name="Poulain J."/>
            <person name="Rensing S.A."/>
            <person name="Rousvoal S."/>
            <person name="Samson G."/>
            <person name="Symeonidi A."/>
            <person name="Weissenbach J."/>
            <person name="Zambounis A."/>
            <person name="Wincker P."/>
            <person name="Boyen C."/>
        </authorList>
    </citation>
    <scope>NUCLEOTIDE SEQUENCE [LARGE SCALE GENOMIC DNA]</scope>
    <source>
        <strain evidence="4">cv. Stackhouse</strain>
    </source>
</reference>
<proteinExistence type="predicted"/>
<accession>R7QJQ1</accession>
<evidence type="ECO:0000313" key="4">
    <source>
        <dbReference type="Proteomes" id="UP000012073"/>
    </source>
</evidence>
<evidence type="ECO:0000313" key="3">
    <source>
        <dbReference type="EMBL" id="CDF38747.1"/>
    </source>
</evidence>
<dbReference type="OrthoDB" id="13158at2759"/>
<dbReference type="AlphaFoldDB" id="R7QJQ1"/>
<feature type="domain" description="Putative restriction endonuclease" evidence="2">
    <location>
        <begin position="59"/>
        <end position="213"/>
    </location>
</feature>
<gene>
    <name evidence="3" type="ORF">CHC_T00001220001</name>
</gene>
<dbReference type="Gene3D" id="3.90.1570.10">
    <property type="entry name" value="tt1808, chain A"/>
    <property type="match status" value="1"/>
</dbReference>
<feature type="region of interest" description="Disordered" evidence="1">
    <location>
        <begin position="248"/>
        <end position="389"/>
    </location>
</feature>
<dbReference type="STRING" id="2769.R7QJQ1"/>
<dbReference type="RefSeq" id="XP_005718652.1">
    <property type="nucleotide sequence ID" value="XM_005718595.1"/>
</dbReference>
<dbReference type="InterPro" id="IPR008538">
    <property type="entry name" value="Uma2"/>
</dbReference>
<feature type="compositionally biased region" description="Low complexity" evidence="1">
    <location>
        <begin position="343"/>
        <end position="358"/>
    </location>
</feature>
<dbReference type="Gramene" id="CDF38747">
    <property type="protein sequence ID" value="CDF38747"/>
    <property type="gene ID" value="CHC_T00001220001"/>
</dbReference>
<protein>
    <recommendedName>
        <fullName evidence="2">Putative restriction endonuclease domain-containing protein</fullName>
    </recommendedName>
</protein>
<dbReference type="PANTHER" id="PTHR35400:SF3">
    <property type="entry name" value="SLL1072 PROTEIN"/>
    <property type="match status" value="1"/>
</dbReference>
<dbReference type="InterPro" id="IPR012296">
    <property type="entry name" value="Nuclease_put_TT1808"/>
</dbReference>
<evidence type="ECO:0000256" key="1">
    <source>
        <dbReference type="SAM" id="MobiDB-lite"/>
    </source>
</evidence>
<feature type="region of interest" description="Disordered" evidence="1">
    <location>
        <begin position="1"/>
        <end position="29"/>
    </location>
</feature>
<keyword evidence="4" id="KW-1185">Reference proteome</keyword>
<dbReference type="KEGG" id="ccp:CHC_T00001220001"/>
<dbReference type="PhylomeDB" id="R7QJQ1"/>
<dbReference type="Pfam" id="PF05685">
    <property type="entry name" value="Uma2"/>
    <property type="match status" value="1"/>
</dbReference>